<dbReference type="Proteomes" id="UP000783863">
    <property type="component" value="Unassembled WGS sequence"/>
</dbReference>
<gene>
    <name evidence="2" type="ORF">EGD98_18995</name>
</gene>
<accession>A0A8J7YL50</accession>
<proteinExistence type="predicted"/>
<feature type="region of interest" description="Disordered" evidence="1">
    <location>
        <begin position="1"/>
        <end position="46"/>
    </location>
</feature>
<feature type="compositionally biased region" description="Acidic residues" evidence="1">
    <location>
        <begin position="22"/>
        <end position="31"/>
    </location>
</feature>
<evidence type="ECO:0000256" key="1">
    <source>
        <dbReference type="SAM" id="MobiDB-lite"/>
    </source>
</evidence>
<protein>
    <submittedName>
        <fullName evidence="2">Uncharacterized protein</fullName>
    </submittedName>
</protein>
<reference evidence="2" key="1">
    <citation type="submission" date="2021-06" db="EMBL/GenBank/DDBJ databases">
        <title>Halomicroarcula sp. F24A a new haloarchaeum isolated from saline soil.</title>
        <authorList>
            <person name="Duran-Viseras A."/>
            <person name="Sanchez-Porro C."/>
            <person name="Ventosa A."/>
        </authorList>
    </citation>
    <scope>NUCLEOTIDE SEQUENCE</scope>
    <source>
        <strain evidence="2">F24A</strain>
    </source>
</reference>
<dbReference type="RefSeq" id="WP_220589926.1">
    <property type="nucleotide sequence ID" value="NZ_RKLQ01000005.1"/>
</dbReference>
<name>A0A8J7YL50_9EURY</name>
<comment type="caution">
    <text evidence="2">The sequence shown here is derived from an EMBL/GenBank/DDBJ whole genome shotgun (WGS) entry which is preliminary data.</text>
</comment>
<sequence>MTDPNSEYDPADLRGAGRSDPGAEDAVDDGDTLPGNYPTHRDGQDRANTCASCWQPIPEGEIQCPYCASNGVSESAASDGDTAVQDWSFGRTVVAMVPGNSTYHARALGASAFDVSDHVATGPEVSHGEVKLRAAFETAPASHLTTGWPDLPSEAPIDEPDGTTLFETAVDKTHWDGEGDPRIYREDGSPVTTSGELDTLEAEIDAADRQYWVVPGIVQRYERTPDLDDIDEPLYCVDCGEITGHEAVGRDSIAPYPHRGRPIWACTTCGQPRHEPADSELESESYTQFDLPFEGLPVSSLIEPVIRD</sequence>
<evidence type="ECO:0000313" key="2">
    <source>
        <dbReference type="EMBL" id="MBX0305733.1"/>
    </source>
</evidence>
<evidence type="ECO:0000313" key="3">
    <source>
        <dbReference type="Proteomes" id="UP000783863"/>
    </source>
</evidence>
<keyword evidence="3" id="KW-1185">Reference proteome</keyword>
<organism evidence="2 3">
    <name type="scientific">Haloarcula salinisoli</name>
    <dbReference type="NCBI Taxonomy" id="2487746"/>
    <lineage>
        <taxon>Archaea</taxon>
        <taxon>Methanobacteriati</taxon>
        <taxon>Methanobacteriota</taxon>
        <taxon>Stenosarchaea group</taxon>
        <taxon>Halobacteria</taxon>
        <taxon>Halobacteriales</taxon>
        <taxon>Haloarculaceae</taxon>
        <taxon>Haloarcula</taxon>
    </lineage>
</organism>
<dbReference type="EMBL" id="RKLQ01000005">
    <property type="protein sequence ID" value="MBX0305733.1"/>
    <property type="molecule type" value="Genomic_DNA"/>
</dbReference>
<dbReference type="AlphaFoldDB" id="A0A8J7YL50"/>